<organism evidence="2 3">
    <name type="scientific">Corynebacterium gallinarum</name>
    <dbReference type="NCBI Taxonomy" id="2762214"/>
    <lineage>
        <taxon>Bacteria</taxon>
        <taxon>Bacillati</taxon>
        <taxon>Actinomycetota</taxon>
        <taxon>Actinomycetes</taxon>
        <taxon>Mycobacteriales</taxon>
        <taxon>Corynebacteriaceae</taxon>
        <taxon>Corynebacterium</taxon>
    </lineage>
</organism>
<keyword evidence="1" id="KW-0812">Transmembrane</keyword>
<proteinExistence type="predicted"/>
<keyword evidence="3" id="KW-1185">Reference proteome</keyword>
<dbReference type="RefSeq" id="WP_191734542.1">
    <property type="nucleotide sequence ID" value="NZ_JACSPR010000014.1"/>
</dbReference>
<evidence type="ECO:0000313" key="2">
    <source>
        <dbReference type="EMBL" id="MBD8031305.1"/>
    </source>
</evidence>
<reference evidence="2 3" key="1">
    <citation type="submission" date="2020-08" db="EMBL/GenBank/DDBJ databases">
        <title>A Genomic Blueprint of the Chicken Gut Microbiome.</title>
        <authorList>
            <person name="Gilroy R."/>
            <person name="Ravi A."/>
            <person name="Getino M."/>
            <person name="Pursley I."/>
            <person name="Horton D.L."/>
            <person name="Alikhan N.-F."/>
            <person name="Baker D."/>
            <person name="Gharbi K."/>
            <person name="Hall N."/>
            <person name="Watson M."/>
            <person name="Adriaenssens E.M."/>
            <person name="Foster-Nyarko E."/>
            <person name="Jarju S."/>
            <person name="Secka A."/>
            <person name="Antonio M."/>
            <person name="Oren A."/>
            <person name="Chaudhuri R."/>
            <person name="La Ragione R.M."/>
            <person name="Hildebrand F."/>
            <person name="Pallen M.J."/>
        </authorList>
    </citation>
    <scope>NUCLEOTIDE SEQUENCE [LARGE SCALE GENOMIC DNA]</scope>
    <source>
        <strain evidence="2 3">Sa1YVA5</strain>
    </source>
</reference>
<evidence type="ECO:0000256" key="1">
    <source>
        <dbReference type="SAM" id="Phobius"/>
    </source>
</evidence>
<keyword evidence="1" id="KW-1133">Transmembrane helix</keyword>
<sequence>MSKFTWAELGRPKEAPRVSVADVERIRRQRRQAMSEVEQASVRAHLRNLAGDVYAKPVTNDLFLRNIGIVLVVIGLIAGILLFYAAISLWPGYLKWI</sequence>
<name>A0A8I0HRZ4_9CORY</name>
<dbReference type="Proteomes" id="UP000650224">
    <property type="component" value="Unassembled WGS sequence"/>
</dbReference>
<protein>
    <submittedName>
        <fullName evidence="2">Uncharacterized protein</fullName>
    </submittedName>
</protein>
<comment type="caution">
    <text evidence="2">The sequence shown here is derived from an EMBL/GenBank/DDBJ whole genome shotgun (WGS) entry which is preliminary data.</text>
</comment>
<dbReference type="EMBL" id="JACSPR010000014">
    <property type="protein sequence ID" value="MBD8031305.1"/>
    <property type="molecule type" value="Genomic_DNA"/>
</dbReference>
<dbReference type="AlphaFoldDB" id="A0A8I0HRZ4"/>
<feature type="transmembrane region" description="Helical" evidence="1">
    <location>
        <begin position="67"/>
        <end position="90"/>
    </location>
</feature>
<evidence type="ECO:0000313" key="3">
    <source>
        <dbReference type="Proteomes" id="UP000650224"/>
    </source>
</evidence>
<keyword evidence="1" id="KW-0472">Membrane</keyword>
<accession>A0A8I0HRZ4</accession>
<gene>
    <name evidence="2" type="ORF">H9627_13440</name>
</gene>